<evidence type="ECO:0000256" key="8">
    <source>
        <dbReference type="ARBA" id="ARBA00022806"/>
    </source>
</evidence>
<evidence type="ECO:0000256" key="14">
    <source>
        <dbReference type="ARBA" id="ARBA00093297"/>
    </source>
</evidence>
<dbReference type="InterPro" id="IPR046832">
    <property type="entry name" value="PPV_E1_DBD"/>
</dbReference>
<dbReference type="GO" id="GO:0016817">
    <property type="term" value="F:hydrolase activity, acting on acid anhydrides"/>
    <property type="evidence" value="ECO:0007669"/>
    <property type="project" value="InterPro"/>
</dbReference>
<proteinExistence type="inferred from homology"/>
<dbReference type="Gene3D" id="3.40.1310.10">
    <property type="match status" value="1"/>
</dbReference>
<dbReference type="EMBL" id="PP711992">
    <property type="protein sequence ID" value="XBH24126.1"/>
    <property type="molecule type" value="Genomic_DNA"/>
</dbReference>
<keyword evidence="4" id="KW-1048">Host nucleus</keyword>
<dbReference type="GO" id="GO:0042025">
    <property type="term" value="C:host cell nucleus"/>
    <property type="evidence" value="ECO:0007669"/>
    <property type="project" value="UniProtKB-SubCell"/>
</dbReference>
<comment type="function">
    <text evidence="14">ATP-dependent DNA 3'-5' helicase required for initiation of viral DNA replication. It forms a complex with the viral E2 protein. The E1-E2 complex binds to the replication origin which contains binding sites for both proteins. During the initial step, a dimer of E1 interacts with a dimer of protein E2 leading to a complex that binds the viral origin of replication with high specificity. Then, a second dimer of E1 displaces the E2 dimer in an ATP-dependent manner to form the E1 tetramer. Following this, two E1 monomers are added to each half of the site, which results in the formation of two E1 trimers on the viral ori. Subsequently, two hexamers will be created. The double hexamer acts as a bi-directional helicase machinery and unwinds the viral DNA and then recruits the host DNA polymerase to start replication.</text>
</comment>
<evidence type="ECO:0000259" key="17">
    <source>
        <dbReference type="PROSITE" id="PS51206"/>
    </source>
</evidence>
<evidence type="ECO:0000256" key="11">
    <source>
        <dbReference type="ARBA" id="ARBA00023235"/>
    </source>
</evidence>
<dbReference type="InterPro" id="IPR046935">
    <property type="entry name" value="PPV_E1_DBD_sf"/>
</dbReference>
<name>A0AAU7E3Y1_9PAPI</name>
<reference evidence="18" key="2">
    <citation type="submission" date="2024-02" db="EMBL/GenBank/DDBJ databases">
        <authorList>
            <person name="Hu B."/>
        </authorList>
    </citation>
    <scope>NUCLEOTIDE SEQUENCE</scope>
    <source>
        <strain evidence="18">4A/Kenya/BAT0636/2015</strain>
    </source>
</reference>
<evidence type="ECO:0000256" key="5">
    <source>
        <dbReference type="ARBA" id="ARBA00022705"/>
    </source>
</evidence>
<dbReference type="Pfam" id="PF00519">
    <property type="entry name" value="PPV_E1_C"/>
    <property type="match status" value="1"/>
</dbReference>
<keyword evidence="7 15" id="KW-0378">Hydrolase</keyword>
<comment type="catalytic activity">
    <reaction evidence="12">
        <text>Couples ATP hydrolysis with the unwinding of duplex DNA by translocating in the 3'-5' direction.</text>
        <dbReference type="EC" id="5.6.2.4"/>
    </reaction>
</comment>
<keyword evidence="8 15" id="KW-0347">Helicase</keyword>
<evidence type="ECO:0000256" key="13">
    <source>
        <dbReference type="ARBA" id="ARBA00048988"/>
    </source>
</evidence>
<evidence type="ECO:0000256" key="4">
    <source>
        <dbReference type="ARBA" id="ARBA00022562"/>
    </source>
</evidence>
<evidence type="ECO:0000256" key="3">
    <source>
        <dbReference type="ARBA" id="ARBA00022553"/>
    </source>
</evidence>
<dbReference type="PROSITE" id="PS51206">
    <property type="entry name" value="SF3_HELICASE_1"/>
    <property type="match status" value="1"/>
</dbReference>
<reference evidence="18" key="1">
    <citation type="journal article" date="2024" name="Microbiome">
        <title>Substantial viral diversity in bats and rodents from East Africa: insights into evolution, recombination, and cocirculation.</title>
        <authorList>
            <person name="Wang D."/>
            <person name="Yang X."/>
            <person name="Ren Z."/>
            <person name="Hu B."/>
            <person name="Zhao H."/>
            <person name="Yang K."/>
            <person name="Shi P."/>
            <person name="Zhang Z."/>
            <person name="Feng Q."/>
            <person name="Nawenja C.V."/>
            <person name="Obanda V."/>
            <person name="Robert K."/>
            <person name="Nalikka B."/>
            <person name="Waruhiu C.N."/>
            <person name="Ochola G.O."/>
            <person name="Onyuok S.O."/>
            <person name="Ochieng H."/>
            <person name="Li B."/>
            <person name="Zhu Y."/>
            <person name="Si H."/>
            <person name="Yin J."/>
            <person name="Kristiansen K."/>
            <person name="Jin X."/>
            <person name="Xu X."/>
            <person name="Xiao M."/>
            <person name="Agwanda B."/>
            <person name="Ommeh S."/>
            <person name="Li J."/>
            <person name="Shi Z.L."/>
        </authorList>
    </citation>
    <scope>NUCLEOTIDE SEQUENCE</scope>
    <source>
        <strain evidence="18">4A/Kenya/BAT0636/2015</strain>
    </source>
</reference>
<feature type="domain" description="SF3 helicase" evidence="17">
    <location>
        <begin position="391"/>
        <end position="541"/>
    </location>
</feature>
<dbReference type="Gene3D" id="1.10.10.510">
    <property type="entry name" value="Zinc finger, large T-antigen D1 domain"/>
    <property type="match status" value="1"/>
</dbReference>
<dbReference type="Pfam" id="PF20450">
    <property type="entry name" value="PPV_E1_DBD"/>
    <property type="match status" value="1"/>
</dbReference>
<evidence type="ECO:0000256" key="6">
    <source>
        <dbReference type="ARBA" id="ARBA00022741"/>
    </source>
</evidence>
<evidence type="ECO:0000256" key="2">
    <source>
        <dbReference type="ARBA" id="ARBA00022518"/>
    </source>
</evidence>
<accession>A0AAU7E3Y1</accession>
<evidence type="ECO:0000256" key="15">
    <source>
        <dbReference type="PIRNR" id="PIRNR003383"/>
    </source>
</evidence>
<keyword evidence="11" id="KW-0413">Isomerase</keyword>
<feature type="compositionally biased region" description="Acidic residues" evidence="16">
    <location>
        <begin position="563"/>
        <end position="574"/>
    </location>
</feature>
<dbReference type="InterPro" id="IPR014015">
    <property type="entry name" value="Helicase_SF3_DNA-vir"/>
</dbReference>
<organism evidence="18">
    <name type="scientific">Mops bat papillomavirus</name>
    <dbReference type="NCBI Taxonomy" id="3141892"/>
    <lineage>
        <taxon>Viruses</taxon>
        <taxon>Monodnaviria</taxon>
        <taxon>Shotokuvirae</taxon>
        <taxon>Cossaviricota</taxon>
        <taxon>Papovaviricetes</taxon>
        <taxon>Zurhausenvirales</taxon>
        <taxon>Papillomaviridae</taxon>
    </lineage>
</organism>
<keyword evidence="10 15" id="KW-0238">DNA-binding</keyword>
<dbReference type="EC" id="5.6.2.4" evidence="15"/>
<feature type="region of interest" description="Disordered" evidence="16">
    <location>
        <begin position="562"/>
        <end position="584"/>
    </location>
</feature>
<keyword evidence="9 15" id="KW-0067">ATP-binding</keyword>
<dbReference type="SUPFAM" id="SSF52540">
    <property type="entry name" value="P-loop containing nucleoside triphosphate hydrolases"/>
    <property type="match status" value="1"/>
</dbReference>
<evidence type="ECO:0000256" key="12">
    <source>
        <dbReference type="ARBA" id="ARBA00034617"/>
    </source>
</evidence>
<dbReference type="GO" id="GO:0006260">
    <property type="term" value="P:DNA replication"/>
    <property type="evidence" value="ECO:0007669"/>
    <property type="project" value="UniProtKB-KW"/>
</dbReference>
<keyword evidence="3" id="KW-0597">Phosphoprotein</keyword>
<comment type="similarity">
    <text evidence="15">Belongs to the papillomaviridae E1 protein family.</text>
</comment>
<evidence type="ECO:0000256" key="10">
    <source>
        <dbReference type="ARBA" id="ARBA00023125"/>
    </source>
</evidence>
<dbReference type="PIRSF" id="PIRSF003383">
    <property type="entry name" value="Rep_E1_papillomaV"/>
    <property type="match status" value="1"/>
</dbReference>
<dbReference type="GO" id="GO:0003677">
    <property type="term" value="F:DNA binding"/>
    <property type="evidence" value="ECO:0007669"/>
    <property type="project" value="UniProtKB-KW"/>
</dbReference>
<evidence type="ECO:0000256" key="7">
    <source>
        <dbReference type="ARBA" id="ARBA00022801"/>
    </source>
</evidence>
<evidence type="ECO:0000256" key="9">
    <source>
        <dbReference type="ARBA" id="ARBA00022840"/>
    </source>
</evidence>
<comment type="subcellular location">
    <subcellularLocation>
        <location evidence="1">Host nucleus</location>
    </subcellularLocation>
</comment>
<comment type="catalytic activity">
    <reaction evidence="13 15">
        <text>ATP + H2O = ADP + phosphate + H(+)</text>
        <dbReference type="Rhea" id="RHEA:13065"/>
        <dbReference type="ChEBI" id="CHEBI:15377"/>
        <dbReference type="ChEBI" id="CHEBI:15378"/>
        <dbReference type="ChEBI" id="CHEBI:30616"/>
        <dbReference type="ChEBI" id="CHEBI:43474"/>
        <dbReference type="ChEBI" id="CHEBI:456216"/>
        <dbReference type="EC" id="5.6.2.4"/>
    </reaction>
</comment>
<dbReference type="SUPFAM" id="SSF55464">
    <property type="entry name" value="Origin of replication-binding domain, RBD-like"/>
    <property type="match status" value="1"/>
</dbReference>
<dbReference type="GO" id="GO:0043138">
    <property type="term" value="F:3'-5' DNA helicase activity"/>
    <property type="evidence" value="ECO:0007669"/>
    <property type="project" value="UniProtKB-EC"/>
</dbReference>
<evidence type="ECO:0000256" key="1">
    <source>
        <dbReference type="ARBA" id="ARBA00004147"/>
    </source>
</evidence>
<dbReference type="InterPro" id="IPR037102">
    <property type="entry name" value="Znf_lg_T-Ag_D1_dom_sf"/>
</dbReference>
<protein>
    <recommendedName>
        <fullName evidence="15">Replication protein E1</fullName>
        <ecNumber evidence="15">5.6.2.4</ecNumber>
    </recommendedName>
</protein>
<evidence type="ECO:0000256" key="16">
    <source>
        <dbReference type="SAM" id="MobiDB-lite"/>
    </source>
</evidence>
<dbReference type="InterPro" id="IPR001177">
    <property type="entry name" value="PPV_DNA_helicase_E1_C"/>
</dbReference>
<dbReference type="InterPro" id="IPR027417">
    <property type="entry name" value="P-loop_NTPase"/>
</dbReference>
<keyword evidence="5 15" id="KW-0235">DNA replication</keyword>
<keyword evidence="6 15" id="KW-0547">Nucleotide-binding</keyword>
<keyword evidence="2 15" id="KW-0244">Early protein</keyword>
<dbReference type="InterPro" id="IPR016393">
    <property type="entry name" value="Rep_E1_papillomaV"/>
</dbReference>
<dbReference type="GO" id="GO:0005524">
    <property type="term" value="F:ATP binding"/>
    <property type="evidence" value="ECO:0007669"/>
    <property type="project" value="UniProtKB-KW"/>
</dbReference>
<evidence type="ECO:0000313" key="18">
    <source>
        <dbReference type="EMBL" id="XBH24126.1"/>
    </source>
</evidence>
<sequence>MADKGTEEDGWFLVSEADCGEDTMEDLFDQDTDSNVSNISDLIDDSIQSQGNSLELFHQQERVESHRQESALKRKCFGTPEQDIEGLSPRLNAVKISHQKGSLAKKRLFEDSGVENEASGSLEEATQVDDAKRKADVVEILRSKNRLAKMYYKFKCVYSVAWSEITRPYQSAKTCGRDWVVYLHGVHPDLIESGKTLVREWCDFLLYHDVGFSVLMLCSFKNQKCRETIQNQLTTVFCLDKLLMLAEPPKLSIAAALYWFRLRVGYRDICSFGELPDWIVLRTAVTKQMESEKPFMLHEMVQWAYDQKITDESVLAYEYALLAQEDANALAYVKSNNQAKHTRDCAYMVRQYLRAEMNRASMSSWIHSRMKRITGEGDWREICKFLRYQNVSIVRFEECLKTLLAGKPKKSCMVFYGPSDTGKSFFVNSLIGFLGGKVLSYANAHSHFWLSPLAEAKVAMVDDATYACWTYLDTNLRSALDGSPISVDCKNKNPIQIKCPPLFITTNVDLEKEEKFKHLRTRLQLFKFDEPFPFDADGKPGYGLHDQNWKDYFGRFWQQLELSDQEEEGEEDGEPSNPLKLCTR</sequence>
<comment type="function">
    <text evidence="15">ATP-dependent DNA helicase required for initiation of viral DNA replication. It forms a complex with the viral E2 protein. The E1-E2 complex binds to the replication origin which contains binding sites for both proteins.</text>
</comment>
<dbReference type="Pfam" id="PF00524">
    <property type="entry name" value="PPV_E1_N"/>
    <property type="match status" value="1"/>
</dbReference>
<dbReference type="InterPro" id="IPR014000">
    <property type="entry name" value="PPV_DNA_helicase_E1_N"/>
</dbReference>
<dbReference type="Gene3D" id="3.40.50.300">
    <property type="entry name" value="P-loop containing nucleotide triphosphate hydrolases"/>
    <property type="match status" value="1"/>
</dbReference>